<feature type="non-terminal residue" evidence="1">
    <location>
        <position position="1"/>
    </location>
</feature>
<reference evidence="1" key="1">
    <citation type="submission" date="2018-05" db="EMBL/GenBank/DDBJ databases">
        <title>Draft genome of Mucuna pruriens seed.</title>
        <authorList>
            <person name="Nnadi N.E."/>
            <person name="Vos R."/>
            <person name="Hasami M.H."/>
            <person name="Devisetty U.K."/>
            <person name="Aguiy J.C."/>
        </authorList>
    </citation>
    <scope>NUCLEOTIDE SEQUENCE [LARGE SCALE GENOMIC DNA]</scope>
    <source>
        <strain evidence="1">JCA_2017</strain>
    </source>
</reference>
<comment type="caution">
    <text evidence="1">The sequence shown here is derived from an EMBL/GenBank/DDBJ whole genome shotgun (WGS) entry which is preliminary data.</text>
</comment>
<keyword evidence="2" id="KW-1185">Reference proteome</keyword>
<dbReference type="CDD" id="cd09272">
    <property type="entry name" value="RNase_HI_RT_Ty1"/>
    <property type="match status" value="1"/>
</dbReference>
<evidence type="ECO:0000313" key="1">
    <source>
        <dbReference type="EMBL" id="RDY11873.1"/>
    </source>
</evidence>
<proteinExistence type="predicted"/>
<organism evidence="1 2">
    <name type="scientific">Mucuna pruriens</name>
    <name type="common">Velvet bean</name>
    <name type="synonym">Dolichos pruriens</name>
    <dbReference type="NCBI Taxonomy" id="157652"/>
    <lineage>
        <taxon>Eukaryota</taxon>
        <taxon>Viridiplantae</taxon>
        <taxon>Streptophyta</taxon>
        <taxon>Embryophyta</taxon>
        <taxon>Tracheophyta</taxon>
        <taxon>Spermatophyta</taxon>
        <taxon>Magnoliopsida</taxon>
        <taxon>eudicotyledons</taxon>
        <taxon>Gunneridae</taxon>
        <taxon>Pentapetalae</taxon>
        <taxon>rosids</taxon>
        <taxon>fabids</taxon>
        <taxon>Fabales</taxon>
        <taxon>Fabaceae</taxon>
        <taxon>Papilionoideae</taxon>
        <taxon>50 kb inversion clade</taxon>
        <taxon>NPAAA clade</taxon>
        <taxon>indigoferoid/millettioid clade</taxon>
        <taxon>Phaseoleae</taxon>
        <taxon>Mucuna</taxon>
    </lineage>
</organism>
<dbReference type="AlphaFoldDB" id="A0A371IA02"/>
<dbReference type="EMBL" id="QJKJ01000563">
    <property type="protein sequence ID" value="RDY11873.1"/>
    <property type="molecule type" value="Genomic_DNA"/>
</dbReference>
<evidence type="ECO:0000313" key="2">
    <source>
        <dbReference type="Proteomes" id="UP000257109"/>
    </source>
</evidence>
<accession>A0A371IA02</accession>
<dbReference type="PANTHER" id="PTHR11439:SF515">
    <property type="entry name" value="GAG-POL POLYPROTEIN"/>
    <property type="match status" value="1"/>
</dbReference>
<gene>
    <name evidence="1" type="primary">GIP</name>
    <name evidence="1" type="ORF">CR513_03405</name>
</gene>
<protein>
    <submittedName>
        <fullName evidence="1">Copia protein</fullName>
    </submittedName>
</protein>
<dbReference type="PANTHER" id="PTHR11439">
    <property type="entry name" value="GAG-POL-RELATED RETROTRANSPOSON"/>
    <property type="match status" value="1"/>
</dbReference>
<dbReference type="STRING" id="157652.A0A371IA02"/>
<name>A0A371IA02_MUCPR</name>
<dbReference type="Proteomes" id="UP000257109">
    <property type="component" value="Unassembled WGS sequence"/>
</dbReference>
<sequence>GPKLKKLAPVEGTVEVAVEERVTVLRLTSWNSHTSRYPFIHVFYSPNISHANTFLLQSLPQYFSCHSNHKLFSIALSSCETEYIIASEIACQTACQVVWLDALLGELQEKNSKKVKLLVDNKFAIDLARHPTSHGRSKHIETRFHFLREQFVDIFTKALKRERFRCLRDSIGIYSPQLLFVKDFPSKVDPFVKTFLVTMTDPVLECPRNIAISTCNIDLPIALRKEPEPAAKKSPKISINHPISKYVTYQNLSPNHRAFSSNITNLNIEEVLDDPNWKLAANESVERYQAKGFTQTYGVDHQETSTLVVKLNFGQILLHLPISLGLYINWM</sequence>